<keyword evidence="2" id="KW-1185">Reference proteome</keyword>
<dbReference type="RefSeq" id="WP_344951472.1">
    <property type="nucleotide sequence ID" value="NZ_BAAAZG010000035.1"/>
</dbReference>
<evidence type="ECO:0000313" key="2">
    <source>
        <dbReference type="Proteomes" id="UP001500683"/>
    </source>
</evidence>
<dbReference type="Gene3D" id="3.90.550.10">
    <property type="entry name" value="Spore Coat Polysaccharide Biosynthesis Protein SpsA, Chain A"/>
    <property type="match status" value="1"/>
</dbReference>
<organism evidence="1 2">
    <name type="scientific">Actinomadura miaoliensis</name>
    <dbReference type="NCBI Taxonomy" id="430685"/>
    <lineage>
        <taxon>Bacteria</taxon>
        <taxon>Bacillati</taxon>
        <taxon>Actinomycetota</taxon>
        <taxon>Actinomycetes</taxon>
        <taxon>Streptosporangiales</taxon>
        <taxon>Thermomonosporaceae</taxon>
        <taxon>Actinomadura</taxon>
    </lineage>
</organism>
<name>A0ABP7W760_9ACTN</name>
<dbReference type="SUPFAM" id="SSF53448">
    <property type="entry name" value="Nucleotide-diphospho-sugar transferases"/>
    <property type="match status" value="1"/>
</dbReference>
<dbReference type="EMBL" id="BAAAZG010000035">
    <property type="protein sequence ID" value="GAA4082769.1"/>
    <property type="molecule type" value="Genomic_DNA"/>
</dbReference>
<proteinExistence type="predicted"/>
<protein>
    <recommendedName>
        <fullName evidence="3">Glycosyltransferase</fullName>
    </recommendedName>
</protein>
<evidence type="ECO:0000313" key="1">
    <source>
        <dbReference type="EMBL" id="GAA4082769.1"/>
    </source>
</evidence>
<sequence>MSDGGMGLHCHGIDCCWECHHGRPSHPVDADDGGCVQRGCYRVSIVVPWRPDGCHRDAAWSYLRRLWEQRYTGWQILEGRPPDGGWCKAAAVAAAVERAAGEVLVVADADVWCEGVQAAVDAVTAGAPWAVPHWHVHRLTETATAAVLAGGRLDGELGGSRWRRLERQPYPGFAGGGLVVLPRVLYREVPLDPRFVGWGQEDECWALALTTIAGVPWRGEAPLWHLWHPPQPRTSSRWGSPASQALCRRYQAARTPAAMRRLLGEMPGYGA</sequence>
<comment type="caution">
    <text evidence="1">The sequence shown here is derived from an EMBL/GenBank/DDBJ whole genome shotgun (WGS) entry which is preliminary data.</text>
</comment>
<evidence type="ECO:0008006" key="3">
    <source>
        <dbReference type="Google" id="ProtNLM"/>
    </source>
</evidence>
<gene>
    <name evidence="1" type="ORF">GCM10022214_47570</name>
</gene>
<accession>A0ABP7W760</accession>
<reference evidence="2" key="1">
    <citation type="journal article" date="2019" name="Int. J. Syst. Evol. Microbiol.">
        <title>The Global Catalogue of Microorganisms (GCM) 10K type strain sequencing project: providing services to taxonomists for standard genome sequencing and annotation.</title>
        <authorList>
            <consortium name="The Broad Institute Genomics Platform"/>
            <consortium name="The Broad Institute Genome Sequencing Center for Infectious Disease"/>
            <person name="Wu L."/>
            <person name="Ma J."/>
        </authorList>
    </citation>
    <scope>NUCLEOTIDE SEQUENCE [LARGE SCALE GENOMIC DNA]</scope>
    <source>
        <strain evidence="2">JCM 16702</strain>
    </source>
</reference>
<dbReference type="Proteomes" id="UP001500683">
    <property type="component" value="Unassembled WGS sequence"/>
</dbReference>
<dbReference type="InterPro" id="IPR029044">
    <property type="entry name" value="Nucleotide-diphossugar_trans"/>
</dbReference>